<accession>A0A095WZT8</accession>
<dbReference type="Pfam" id="PF02720">
    <property type="entry name" value="DUF222"/>
    <property type="match status" value="1"/>
</dbReference>
<dbReference type="CDD" id="cd00085">
    <property type="entry name" value="HNHc"/>
    <property type="match status" value="1"/>
</dbReference>
<dbReference type="InterPro" id="IPR002711">
    <property type="entry name" value="HNH"/>
</dbReference>
<protein>
    <recommendedName>
        <fullName evidence="2">HNH nuclease domain-containing protein</fullName>
    </recommendedName>
</protein>
<dbReference type="RefSeq" id="WP_035515619.1">
    <property type="nucleotide sequence ID" value="NZ_KN234756.1"/>
</dbReference>
<dbReference type="AlphaFoldDB" id="A0A095WZT8"/>
<evidence type="ECO:0000313" key="3">
    <source>
        <dbReference type="EMBL" id="KGE04124.1"/>
    </source>
</evidence>
<dbReference type="PATRIC" id="fig|1265313.6.peg.1332"/>
<dbReference type="HOGENOM" id="CLU_026086_0_0_6"/>
<dbReference type="GO" id="GO:0003676">
    <property type="term" value="F:nucleic acid binding"/>
    <property type="evidence" value="ECO:0007669"/>
    <property type="project" value="InterPro"/>
</dbReference>
<dbReference type="Gene3D" id="1.10.30.50">
    <property type="match status" value="1"/>
</dbReference>
<reference evidence="3 4" key="1">
    <citation type="journal article" date="2014" name="Genome Announc.">
        <title>Genome Sequence of Gammaproteobacterial Pseudohaliea rubra Type Strain DSM 19751, Isolated from Coastal Seawater of the Mediterranean Sea.</title>
        <authorList>
            <person name="Spring S."/>
            <person name="Fiebig A."/>
            <person name="Riedel T."/>
            <person name="Goker M."/>
            <person name="Klenk H.P."/>
        </authorList>
    </citation>
    <scope>NUCLEOTIDE SEQUENCE [LARGE SCALE GENOMIC DNA]</scope>
    <source>
        <strain evidence="3 4">DSM 19751</strain>
    </source>
</reference>
<keyword evidence="4" id="KW-1185">Reference proteome</keyword>
<sequence length="466" mass="51010">MTAALPQPALQTLEDQITELAAHINAATWRLLTLIRDYDVRAGWNCGATKSCAHWLNWKCGIALGAAREKVRVAHALAGLPKVSEAFRVGSLSYSKVRAITRVATPENEDYFLMIARHGTAAHVERLVQAYRRVGRDEAQAQLENRKVTCYIDEDGSCVIRGRLTPEQGERLMLALDAAVDAMPREDDLCPTQRRADALERIADSYLAGGEGDSSGGDRYTVHVHTRAADLEAAAIDDEDVSAETSRRAACDCGVVHWLENDRGQALDIGRRARNITPALRRALEHRDGGCTFPGCTTRRHVDAHHVVHWADGGETKLDNLVLLCRHHHRLVHEGGYAVALLASGEARFRDPRGTVVPPAPDTRFRGNVSALHHHHHREHLPIDAATLPPHWQGERMDLGLAVQGLLRRDGRLHDRPRKPHPATDLALKHPAEGVEGGATAHGGLPGLYGAESAGACRAINKPIKC</sequence>
<evidence type="ECO:0000313" key="4">
    <source>
        <dbReference type="Proteomes" id="UP000029640"/>
    </source>
</evidence>
<dbReference type="Pfam" id="PF01844">
    <property type="entry name" value="HNH"/>
    <property type="match status" value="1"/>
</dbReference>
<dbReference type="STRING" id="1265313.HRUBRA_01348"/>
<proteinExistence type="inferred from homology"/>
<dbReference type="EMBL" id="AUVB01000038">
    <property type="protein sequence ID" value="KGE04124.1"/>
    <property type="molecule type" value="Genomic_DNA"/>
</dbReference>
<evidence type="ECO:0000256" key="1">
    <source>
        <dbReference type="ARBA" id="ARBA00023450"/>
    </source>
</evidence>
<dbReference type="InterPro" id="IPR003615">
    <property type="entry name" value="HNH_nuc"/>
</dbReference>
<comment type="similarity">
    <text evidence="1">Belongs to the Rv1128c/1148c/1588c/1702c/1945/3466 family.</text>
</comment>
<dbReference type="Proteomes" id="UP000029640">
    <property type="component" value="Unassembled WGS sequence"/>
</dbReference>
<dbReference type="InterPro" id="IPR003870">
    <property type="entry name" value="DUF222"/>
</dbReference>
<organism evidence="3 4">
    <name type="scientific">Pseudohaliea rubra DSM 19751</name>
    <dbReference type="NCBI Taxonomy" id="1265313"/>
    <lineage>
        <taxon>Bacteria</taxon>
        <taxon>Pseudomonadati</taxon>
        <taxon>Pseudomonadota</taxon>
        <taxon>Gammaproteobacteria</taxon>
        <taxon>Cellvibrionales</taxon>
        <taxon>Halieaceae</taxon>
        <taxon>Pseudohaliea</taxon>
    </lineage>
</organism>
<feature type="domain" description="HNH nuclease" evidence="2">
    <location>
        <begin position="279"/>
        <end position="330"/>
    </location>
</feature>
<dbReference type="GO" id="GO:0008270">
    <property type="term" value="F:zinc ion binding"/>
    <property type="evidence" value="ECO:0007669"/>
    <property type="project" value="InterPro"/>
</dbReference>
<dbReference type="eggNOG" id="COG1403">
    <property type="taxonomic scope" value="Bacteria"/>
</dbReference>
<comment type="caution">
    <text evidence="3">The sequence shown here is derived from an EMBL/GenBank/DDBJ whole genome shotgun (WGS) entry which is preliminary data.</text>
</comment>
<evidence type="ECO:0000259" key="2">
    <source>
        <dbReference type="SMART" id="SM00507"/>
    </source>
</evidence>
<name>A0A095WZT8_9GAMM</name>
<dbReference type="GO" id="GO:0004519">
    <property type="term" value="F:endonuclease activity"/>
    <property type="evidence" value="ECO:0007669"/>
    <property type="project" value="InterPro"/>
</dbReference>
<gene>
    <name evidence="3" type="ORF">HRUBRA_01348</name>
</gene>
<dbReference type="SMART" id="SM00507">
    <property type="entry name" value="HNHc"/>
    <property type="match status" value="1"/>
</dbReference>